<dbReference type="Gene3D" id="3.30.70.270">
    <property type="match status" value="1"/>
</dbReference>
<dbReference type="InterPro" id="IPR050469">
    <property type="entry name" value="Diguanylate_Cyclase"/>
</dbReference>
<proteinExistence type="predicted"/>
<comment type="catalytic activity">
    <reaction evidence="2">
        <text>2 GTP = 3',3'-c-di-GMP + 2 diphosphate</text>
        <dbReference type="Rhea" id="RHEA:24898"/>
        <dbReference type="ChEBI" id="CHEBI:33019"/>
        <dbReference type="ChEBI" id="CHEBI:37565"/>
        <dbReference type="ChEBI" id="CHEBI:58805"/>
        <dbReference type="EC" id="2.7.7.65"/>
    </reaction>
</comment>
<dbReference type="CDD" id="cd01949">
    <property type="entry name" value="GGDEF"/>
    <property type="match status" value="1"/>
</dbReference>
<dbReference type="GO" id="GO:0052621">
    <property type="term" value="F:diguanylate cyclase activity"/>
    <property type="evidence" value="ECO:0007669"/>
    <property type="project" value="UniProtKB-EC"/>
</dbReference>
<evidence type="ECO:0000313" key="6">
    <source>
        <dbReference type="Proteomes" id="UP000028782"/>
    </source>
</evidence>
<dbReference type="GO" id="GO:0005886">
    <property type="term" value="C:plasma membrane"/>
    <property type="evidence" value="ECO:0007669"/>
    <property type="project" value="TreeGrafter"/>
</dbReference>
<dbReference type="PROSITE" id="PS50112">
    <property type="entry name" value="PAS"/>
    <property type="match status" value="1"/>
</dbReference>
<dbReference type="SMART" id="SM00267">
    <property type="entry name" value="GGDEF"/>
    <property type="match status" value="1"/>
</dbReference>
<dbReference type="AlphaFoldDB" id="A0A076PQS2"/>
<dbReference type="GO" id="GO:0043709">
    <property type="term" value="P:cell adhesion involved in single-species biofilm formation"/>
    <property type="evidence" value="ECO:0007669"/>
    <property type="project" value="TreeGrafter"/>
</dbReference>
<dbReference type="EMBL" id="CP006704">
    <property type="protein sequence ID" value="AIJ48078.1"/>
    <property type="molecule type" value="Genomic_DNA"/>
</dbReference>
<dbReference type="InterPro" id="IPR035965">
    <property type="entry name" value="PAS-like_dom_sf"/>
</dbReference>
<dbReference type="InterPro" id="IPR000160">
    <property type="entry name" value="GGDEF_dom"/>
</dbReference>
<dbReference type="GO" id="GO:1902201">
    <property type="term" value="P:negative regulation of bacterial-type flagellum-dependent cell motility"/>
    <property type="evidence" value="ECO:0007669"/>
    <property type="project" value="TreeGrafter"/>
</dbReference>
<dbReference type="SUPFAM" id="SSF55785">
    <property type="entry name" value="PYP-like sensor domain (PAS domain)"/>
    <property type="match status" value="1"/>
</dbReference>
<dbReference type="PANTHER" id="PTHR45138">
    <property type="entry name" value="REGULATORY COMPONENTS OF SENSORY TRANSDUCTION SYSTEM"/>
    <property type="match status" value="1"/>
</dbReference>
<dbReference type="HOGENOM" id="CLU_000445_11_4_4"/>
<evidence type="ECO:0000256" key="1">
    <source>
        <dbReference type="ARBA" id="ARBA00012528"/>
    </source>
</evidence>
<evidence type="ECO:0000256" key="2">
    <source>
        <dbReference type="ARBA" id="ARBA00034247"/>
    </source>
</evidence>
<evidence type="ECO:0000259" key="4">
    <source>
        <dbReference type="PROSITE" id="PS50887"/>
    </source>
</evidence>
<protein>
    <recommendedName>
        <fullName evidence="1">diguanylate cyclase</fullName>
        <ecNumber evidence="1">2.7.7.65</ecNumber>
    </recommendedName>
</protein>
<evidence type="ECO:0000313" key="5">
    <source>
        <dbReference type="EMBL" id="AIJ48078.1"/>
    </source>
</evidence>
<feature type="domain" description="GGDEF" evidence="4">
    <location>
        <begin position="305"/>
        <end position="442"/>
    </location>
</feature>
<dbReference type="FunFam" id="3.30.70.270:FF:000001">
    <property type="entry name" value="Diguanylate cyclase domain protein"/>
    <property type="match status" value="1"/>
</dbReference>
<dbReference type="NCBIfam" id="TIGR00254">
    <property type="entry name" value="GGDEF"/>
    <property type="match status" value="1"/>
</dbReference>
<dbReference type="Gene3D" id="3.30.450.20">
    <property type="entry name" value="PAS domain"/>
    <property type="match status" value="1"/>
</dbReference>
<reference evidence="5 6" key="1">
    <citation type="journal article" date="2014" name="Genome Announc.">
        <title>Complete Genome Sequence of Polychlorinated Biphenyl Degrader Comamonas testosteroni TK102 (NBRC 109938).</title>
        <authorList>
            <person name="Fukuda K."/>
            <person name="Hosoyama A."/>
            <person name="Tsuchikane K."/>
            <person name="Ohji S."/>
            <person name="Yamazoe A."/>
            <person name="Fujita N."/>
            <person name="Shintani M."/>
            <person name="Kimbara K."/>
        </authorList>
    </citation>
    <scope>NUCLEOTIDE SEQUENCE [LARGE SCALE GENOMIC DNA]</scope>
    <source>
        <strain evidence="5">TK102</strain>
    </source>
</reference>
<dbReference type="EC" id="2.7.7.65" evidence="1"/>
<dbReference type="SUPFAM" id="SSF55073">
    <property type="entry name" value="Nucleotide cyclase"/>
    <property type="match status" value="1"/>
</dbReference>
<accession>A0A076PQS2</accession>
<evidence type="ECO:0000259" key="3">
    <source>
        <dbReference type="PROSITE" id="PS50112"/>
    </source>
</evidence>
<dbReference type="PANTHER" id="PTHR45138:SF9">
    <property type="entry name" value="DIGUANYLATE CYCLASE DGCM-RELATED"/>
    <property type="match status" value="1"/>
</dbReference>
<dbReference type="KEGG" id="ctes:O987_19920"/>
<dbReference type="RefSeq" id="WP_043374101.1">
    <property type="nucleotide sequence ID" value="NZ_CP006704.1"/>
</dbReference>
<dbReference type="Pfam" id="PF12860">
    <property type="entry name" value="PAS_7"/>
    <property type="match status" value="1"/>
</dbReference>
<dbReference type="InterPro" id="IPR000014">
    <property type="entry name" value="PAS"/>
</dbReference>
<name>A0A076PQS2_COMTE</name>
<dbReference type="InterPro" id="IPR043128">
    <property type="entry name" value="Rev_trsase/Diguanyl_cyclase"/>
</dbReference>
<gene>
    <name evidence="5" type="ORF">O987_19920</name>
</gene>
<dbReference type="Pfam" id="PF00990">
    <property type="entry name" value="GGDEF"/>
    <property type="match status" value="1"/>
</dbReference>
<dbReference type="SMART" id="SM00091">
    <property type="entry name" value="PAS"/>
    <property type="match status" value="2"/>
</dbReference>
<dbReference type="Proteomes" id="UP000028782">
    <property type="component" value="Chromosome"/>
</dbReference>
<organism evidence="5 6">
    <name type="scientific">Comamonas testosteroni TK102</name>
    <dbReference type="NCBI Taxonomy" id="1392005"/>
    <lineage>
        <taxon>Bacteria</taxon>
        <taxon>Pseudomonadati</taxon>
        <taxon>Pseudomonadota</taxon>
        <taxon>Betaproteobacteria</taxon>
        <taxon>Burkholderiales</taxon>
        <taxon>Comamonadaceae</taxon>
        <taxon>Comamonas</taxon>
    </lineage>
</organism>
<sequence length="442" mass="49758">MISILRVVALALDQLEVAVCVFDANDRTQLWNDTFLQFFPEHAGHVYAGEAYSENLRRFYLQRLSAQELPCMERYIEEGIQRHHNQQRAFEFDHYDYRVRAASLPLGPLGRIRLWRKTAPLLTGMQDRINPRQVRRPRQISEDTALALESLADGILMVDEQDRAVWANHSFMVLYGMPDIECLGARLFEEIYAQSWAQEQPTTDYATGLSVLTERQRFSGAPYVLALPQDRWVRVVELRGTQTNGCSFFSHVDITASRRQQEELRQLTLHLESLAVKDALTGLVNRRRFDEVLESEWRRAHRSESALSLLLLDVDHFKQLNDSFGHPFGDEVLKCFAGLLAHCVQRAGSLVSRYGGEEFAILLPGTGLSGAARLAEFIRQQVEALSLGNEQTGLVQITISVGVACASGAALDSSCASLIDMADRALYEAKRKGRNSVCLAGV</sequence>
<dbReference type="InterPro" id="IPR029787">
    <property type="entry name" value="Nucleotide_cyclase"/>
</dbReference>
<feature type="domain" description="PAS" evidence="3">
    <location>
        <begin position="140"/>
        <end position="192"/>
    </location>
</feature>
<dbReference type="PROSITE" id="PS50887">
    <property type="entry name" value="GGDEF"/>
    <property type="match status" value="1"/>
</dbReference>